<dbReference type="InterPro" id="IPR024072">
    <property type="entry name" value="DHFR-like_dom_sf"/>
</dbReference>
<evidence type="ECO:0000256" key="1">
    <source>
        <dbReference type="ARBA" id="ARBA00005104"/>
    </source>
</evidence>
<feature type="domain" description="Bacterial bifunctional deaminase-reductase C-terminal" evidence="4">
    <location>
        <begin position="3"/>
        <end position="206"/>
    </location>
</feature>
<evidence type="ECO:0000313" key="6">
    <source>
        <dbReference type="EMBL" id="PMB75971.1"/>
    </source>
</evidence>
<dbReference type="EMBL" id="DSFH01000004">
    <property type="protein sequence ID" value="HEW63468.1"/>
    <property type="molecule type" value="Genomic_DNA"/>
</dbReference>
<dbReference type="Pfam" id="PF01872">
    <property type="entry name" value="RibD_C"/>
    <property type="match status" value="1"/>
</dbReference>
<dbReference type="Proteomes" id="UP000237153">
    <property type="component" value="Unassembled WGS sequence"/>
</dbReference>
<evidence type="ECO:0000256" key="3">
    <source>
        <dbReference type="ARBA" id="ARBA00023002"/>
    </source>
</evidence>
<reference evidence="5" key="2">
    <citation type="journal article" date="2020" name="mSystems">
        <title>Genome- and Community-Level Interaction Insights into Carbon Utilization and Element Cycling Functions of Hydrothermarchaeota in Hydrothermal Sediment.</title>
        <authorList>
            <person name="Zhou Z."/>
            <person name="Liu Y."/>
            <person name="Xu W."/>
            <person name="Pan J."/>
            <person name="Luo Z.H."/>
            <person name="Li M."/>
        </authorList>
    </citation>
    <scope>NUCLEOTIDE SEQUENCE [LARGE SCALE GENOMIC DNA]</scope>
    <source>
        <strain evidence="5">SpSt-1261</strain>
    </source>
</reference>
<evidence type="ECO:0000313" key="7">
    <source>
        <dbReference type="Proteomes" id="UP000237153"/>
    </source>
</evidence>
<dbReference type="SUPFAM" id="SSF53597">
    <property type="entry name" value="Dihydrofolate reductase-like"/>
    <property type="match status" value="1"/>
</dbReference>
<gene>
    <name evidence="6" type="ORF">C0188_00840</name>
    <name evidence="5" type="ORF">ENO39_00180</name>
</gene>
<dbReference type="Proteomes" id="UP000886076">
    <property type="component" value="Unassembled WGS sequence"/>
</dbReference>
<sequence length="228" mass="25860">MIHVRISMAMTADGKTADEEGEWYPLCQYERERFYRNIEWSDAVVVGADTVLTTNISFLSPSSLKNPLRAVIDPKLKTPIERKVYDTLRGPVLIFSSKEAYNAKRDKIEKLNSKGIEIVTINEKEGYLSTKEILNVLKKRGCEKILVVGGGRTNWFFLKEGLVDEFYITVTPYILGNTKYSPVSGSGFPFPGIKLELLSMEKCPCGEEVVLKYKVHNNLQNILDKINE</sequence>
<comment type="pathway">
    <text evidence="1">Cofactor biosynthesis; riboflavin biosynthesis.</text>
</comment>
<organism evidence="6 7">
    <name type="scientific">Fervidicoccus fontis</name>
    <dbReference type="NCBI Taxonomy" id="683846"/>
    <lineage>
        <taxon>Archaea</taxon>
        <taxon>Thermoproteota</taxon>
        <taxon>Thermoprotei</taxon>
        <taxon>Fervidicoccales</taxon>
        <taxon>Fervidicoccaceae</taxon>
        <taxon>Fervidicoccus</taxon>
    </lineage>
</organism>
<evidence type="ECO:0000256" key="2">
    <source>
        <dbReference type="ARBA" id="ARBA00022857"/>
    </source>
</evidence>
<dbReference type="PANTHER" id="PTHR38011:SF7">
    <property type="entry name" value="2,5-DIAMINO-6-RIBOSYLAMINO-4(3H)-PYRIMIDINONE 5'-PHOSPHATE REDUCTASE"/>
    <property type="match status" value="1"/>
</dbReference>
<dbReference type="GO" id="GO:0009231">
    <property type="term" value="P:riboflavin biosynthetic process"/>
    <property type="evidence" value="ECO:0007669"/>
    <property type="project" value="InterPro"/>
</dbReference>
<dbReference type="RefSeq" id="WP_272984728.1">
    <property type="nucleotide sequence ID" value="NZ_DSFH01000004.1"/>
</dbReference>
<evidence type="ECO:0000313" key="5">
    <source>
        <dbReference type="EMBL" id="HEW63468.1"/>
    </source>
</evidence>
<comment type="caution">
    <text evidence="6">The sequence shown here is derived from an EMBL/GenBank/DDBJ whole genome shotgun (WGS) entry which is preliminary data.</text>
</comment>
<proteinExistence type="predicted"/>
<dbReference type="InterPro" id="IPR002734">
    <property type="entry name" value="RibDG_C"/>
</dbReference>
<dbReference type="InterPro" id="IPR050765">
    <property type="entry name" value="Riboflavin_Biosynth_HTPR"/>
</dbReference>
<dbReference type="AlphaFoldDB" id="A0A2J6N3Q7"/>
<keyword evidence="3" id="KW-0560">Oxidoreductase</keyword>
<keyword evidence="2" id="KW-0521">NADP</keyword>
<protein>
    <recommendedName>
        <fullName evidence="4">Bacterial bifunctional deaminase-reductase C-terminal domain-containing protein</fullName>
    </recommendedName>
</protein>
<dbReference type="GO" id="GO:0008703">
    <property type="term" value="F:5-amino-6-(5-phosphoribosylamino)uracil reductase activity"/>
    <property type="evidence" value="ECO:0007669"/>
    <property type="project" value="InterPro"/>
</dbReference>
<evidence type="ECO:0000259" key="4">
    <source>
        <dbReference type="Pfam" id="PF01872"/>
    </source>
</evidence>
<dbReference type="PANTHER" id="PTHR38011">
    <property type="entry name" value="DIHYDROFOLATE REDUCTASE FAMILY PROTEIN (AFU_ORTHOLOGUE AFUA_8G06820)"/>
    <property type="match status" value="1"/>
</dbReference>
<name>A0A2J6N3Q7_9CREN</name>
<accession>A0A2J6N3Q7</accession>
<dbReference type="EMBL" id="PNIM01000003">
    <property type="protein sequence ID" value="PMB75971.1"/>
    <property type="molecule type" value="Genomic_DNA"/>
</dbReference>
<dbReference type="Gene3D" id="3.40.430.10">
    <property type="entry name" value="Dihydrofolate Reductase, subunit A"/>
    <property type="match status" value="1"/>
</dbReference>
<reference evidence="6 7" key="1">
    <citation type="submission" date="2018-01" db="EMBL/GenBank/DDBJ databases">
        <title>Metagenomic assembled genomes from two thermal pools in the Uzon Caldera, Kamchatka, Russia.</title>
        <authorList>
            <person name="Wilkins L."/>
            <person name="Ettinger C."/>
        </authorList>
    </citation>
    <scope>NUCLEOTIDE SEQUENCE [LARGE SCALE GENOMIC DNA]</scope>
    <source>
        <strain evidence="6">ZAV-06</strain>
    </source>
</reference>